<reference evidence="3" key="1">
    <citation type="submission" date="2021-01" db="EMBL/GenBank/DDBJ databases">
        <authorList>
            <person name="Corre E."/>
            <person name="Pelletier E."/>
            <person name="Niang G."/>
            <person name="Scheremetjew M."/>
            <person name="Finn R."/>
            <person name="Kale V."/>
            <person name="Holt S."/>
            <person name="Cochrane G."/>
            <person name="Meng A."/>
            <person name="Brown T."/>
            <person name="Cohen L."/>
        </authorList>
    </citation>
    <scope>NUCLEOTIDE SEQUENCE</scope>
    <source>
        <strain evidence="3">Isolate 1302-5</strain>
    </source>
</reference>
<feature type="signal peptide" evidence="2">
    <location>
        <begin position="1"/>
        <end position="18"/>
    </location>
</feature>
<protein>
    <submittedName>
        <fullName evidence="3">Uncharacterized protein</fullName>
    </submittedName>
</protein>
<organism evidence="3">
    <name type="scientific">Odontella aurita</name>
    <dbReference type="NCBI Taxonomy" id="265563"/>
    <lineage>
        <taxon>Eukaryota</taxon>
        <taxon>Sar</taxon>
        <taxon>Stramenopiles</taxon>
        <taxon>Ochrophyta</taxon>
        <taxon>Bacillariophyta</taxon>
        <taxon>Mediophyceae</taxon>
        <taxon>Biddulphiophycidae</taxon>
        <taxon>Eupodiscales</taxon>
        <taxon>Odontellaceae</taxon>
        <taxon>Odontella</taxon>
    </lineage>
</organism>
<proteinExistence type="predicted"/>
<keyword evidence="2" id="KW-0732">Signal</keyword>
<keyword evidence="1" id="KW-0472">Membrane</keyword>
<evidence type="ECO:0000256" key="2">
    <source>
        <dbReference type="SAM" id="SignalP"/>
    </source>
</evidence>
<keyword evidence="1" id="KW-0812">Transmembrane</keyword>
<gene>
    <name evidence="3" type="ORF">OAUR00152_LOCUS2677</name>
</gene>
<evidence type="ECO:0000256" key="1">
    <source>
        <dbReference type="SAM" id="Phobius"/>
    </source>
</evidence>
<sequence length="587" mass="64147">MFTLEAALLAVAALSVSADRILLENSSRRTGPFGDLAGYEPSTRVTDLAILDLDQRSLEAQLSVGTDESFKKAENIYLNGGHAGAYAVLKLGQPLSESVSEGSPVLGLTTSDGDMVEGRVSGFFFAKERSVRVSYPVLRDPDDLEGRRGCRVGALKDIGEEATEGCYKPTGTISIRGKQYSYTYDILTDTRNHISLSSLGDNTMKEMDRPMDIEEFVHYYTYYLEANFGHDWVLGALTGTKVDYPGRGDADFSHASLKSRAEAVIMGSAYINAYMFVLRMMQLSLAKCKLPCSDECTPDDTDCVLCDNGAERAWDEAVALYTGSLEGERGESGNGQFIFNLANELCVKFGTCNVDNNELEGMSKANILVMEHFVTGQMLIEAGSCDRAEGHTHQIWKLMAVPLVQGLLRSAHIMDKKTQDSSIHQAEADIYSAQGATFAAAVLPRIHACNSDDAELLYGSMRIGTMYTDFLTIKSILETNYECLGLSCADIGGLLEDGTQVYAEGASPCTVLPSHDLQNSYKENTTQRSSPLAALLWSILTVTTVLICGCCIIERYTGRKEEISDACPHYFDGEVVDFKEESDGEFL</sequence>
<evidence type="ECO:0000313" key="3">
    <source>
        <dbReference type="EMBL" id="CAE2206039.1"/>
    </source>
</evidence>
<feature type="transmembrane region" description="Helical" evidence="1">
    <location>
        <begin position="532"/>
        <end position="553"/>
    </location>
</feature>
<keyword evidence="1" id="KW-1133">Transmembrane helix</keyword>
<feature type="chain" id="PRO_5031024628" evidence="2">
    <location>
        <begin position="19"/>
        <end position="587"/>
    </location>
</feature>
<dbReference type="AlphaFoldDB" id="A0A7S4HQL1"/>
<accession>A0A7S4HQL1</accession>
<dbReference type="EMBL" id="HBKQ01003945">
    <property type="protein sequence ID" value="CAE2206039.1"/>
    <property type="molecule type" value="Transcribed_RNA"/>
</dbReference>
<name>A0A7S4HQL1_9STRA</name>